<comment type="similarity">
    <text evidence="5">Belongs to the CofC family.</text>
</comment>
<dbReference type="SUPFAM" id="SSF53448">
    <property type="entry name" value="Nucleotide-diphospho-sugar transferases"/>
    <property type="match status" value="1"/>
</dbReference>
<dbReference type="InterPro" id="IPR029044">
    <property type="entry name" value="Nucleotide-diphossugar_trans"/>
</dbReference>
<evidence type="ECO:0000256" key="3">
    <source>
        <dbReference type="ARBA" id="ARBA00022741"/>
    </source>
</evidence>
<dbReference type="UniPathway" id="UPA00071"/>
<dbReference type="InterPro" id="IPR002835">
    <property type="entry name" value="CofC"/>
</dbReference>
<organism evidence="6 7">
    <name type="scientific">Methanosarcina mazei Tuc01</name>
    <dbReference type="NCBI Taxonomy" id="1236903"/>
    <lineage>
        <taxon>Archaea</taxon>
        <taxon>Methanobacteriati</taxon>
        <taxon>Methanobacteriota</taxon>
        <taxon>Stenosarchaea group</taxon>
        <taxon>Methanomicrobia</taxon>
        <taxon>Methanosarcinales</taxon>
        <taxon>Methanosarcinaceae</taxon>
        <taxon>Methanosarcina</taxon>
    </lineage>
</organism>
<dbReference type="GO" id="GO:0052645">
    <property type="term" value="P:F420-0 metabolic process"/>
    <property type="evidence" value="ECO:0007669"/>
    <property type="project" value="UniProtKB-UniRule"/>
</dbReference>
<dbReference type="KEGG" id="mmaz:MmTuc01_2547"/>
<accession>M1QLH7</accession>
<proteinExistence type="inferred from homology"/>
<dbReference type="GO" id="GO:0005525">
    <property type="term" value="F:GTP binding"/>
    <property type="evidence" value="ECO:0007669"/>
    <property type="project" value="UniProtKB-KW"/>
</dbReference>
<evidence type="ECO:0000256" key="1">
    <source>
        <dbReference type="ARBA" id="ARBA00022679"/>
    </source>
</evidence>
<name>M1QLH7_METMZ</name>
<dbReference type="NCBIfam" id="TIGR03552">
    <property type="entry name" value="F420_cofC"/>
    <property type="match status" value="1"/>
</dbReference>
<dbReference type="Pfam" id="PF01983">
    <property type="entry name" value="CofC"/>
    <property type="match status" value="1"/>
</dbReference>
<dbReference type="PANTHER" id="PTHR40392:SF1">
    <property type="entry name" value="2-PHOSPHO-L-LACTATE GUANYLYLTRANSFERASE"/>
    <property type="match status" value="1"/>
</dbReference>
<dbReference type="HOGENOM" id="CLU_076569_2_0_2"/>
<evidence type="ECO:0000256" key="2">
    <source>
        <dbReference type="ARBA" id="ARBA00022695"/>
    </source>
</evidence>
<keyword evidence="1 5" id="KW-0808">Transferase</keyword>
<comment type="function">
    <text evidence="5">Guanylyltransferase that catalyzes the activation of (2S)-2-phospholactate (2-PL) as (2S)-lactyl-2-diphospho-5'-guanosine, via the condensation of 2-PL with GTP. It is involved in the biosynthesis of coenzyme F420, a hydride carrier cofactor.</text>
</comment>
<comment type="pathway">
    <text evidence="5">Cofactor biosynthesis; coenzyme F420 biosynthesis.</text>
</comment>
<dbReference type="PANTHER" id="PTHR40392">
    <property type="entry name" value="2-PHOSPHO-L-LACTATE GUANYLYLTRANSFERASE"/>
    <property type="match status" value="1"/>
</dbReference>
<dbReference type="EMBL" id="CP004144">
    <property type="protein sequence ID" value="AGF97849.1"/>
    <property type="molecule type" value="Genomic_DNA"/>
</dbReference>
<evidence type="ECO:0000256" key="4">
    <source>
        <dbReference type="ARBA" id="ARBA00023134"/>
    </source>
</evidence>
<dbReference type="Gene3D" id="3.90.550.10">
    <property type="entry name" value="Spore Coat Polysaccharide Biosynthesis Protein SpsA, Chain A"/>
    <property type="match status" value="1"/>
</dbReference>
<protein>
    <recommendedName>
        <fullName evidence="5">2-phospho-L-lactate guanylyltransferase</fullName>
        <shortName evidence="5">LP guanylyltransferase</shortName>
        <ecNumber evidence="5">2.7.7.68</ecNumber>
    </recommendedName>
</protein>
<reference evidence="6 7" key="1">
    <citation type="journal article" date="2013" name="Genome Announc.">
        <title>Complete Genome of a Methanosarcina mazei Strain Isolated from Sediment Samples from an Amazonian Flooded Area.</title>
        <authorList>
            <person name="Assis das Gracas D."/>
            <person name="Thiago Juca Ramos R."/>
            <person name="Vieira Araujo A.C."/>
            <person name="Zahlouth R."/>
            <person name="Ribeiro Carneiro A."/>
            <person name="Souza Lopes T."/>
            <person name="Azevedo Barauna R."/>
            <person name="Azevedo V."/>
            <person name="Cruz Schneider M.P."/>
            <person name="Pellizari V.H."/>
            <person name="Silva A."/>
        </authorList>
    </citation>
    <scope>NUCLEOTIDE SEQUENCE [LARGE SCALE GENOMIC DNA]</scope>
    <source>
        <strain evidence="6 7">Tuc01</strain>
    </source>
</reference>
<gene>
    <name evidence="5" type="primary">cofC</name>
    <name evidence="6" type="ORF">MmTuc01_2547</name>
</gene>
<keyword evidence="3 5" id="KW-0547">Nucleotide-binding</keyword>
<dbReference type="AlphaFoldDB" id="M1QLH7"/>
<evidence type="ECO:0000256" key="5">
    <source>
        <dbReference type="HAMAP-Rule" id="MF_02114"/>
    </source>
</evidence>
<evidence type="ECO:0000313" key="7">
    <source>
        <dbReference type="Proteomes" id="UP000011718"/>
    </source>
</evidence>
<keyword evidence="4 5" id="KW-0342">GTP-binding</keyword>
<dbReference type="Proteomes" id="UP000011718">
    <property type="component" value="Chromosome"/>
</dbReference>
<sequence length="209" mass="23278">MRAVIPYKKAGAKSRLSPVLSLQEREEFVELMLNQVISSLKGAGIEQVDILSPSVYGLEEMTEARVLLDEKDLNEALNRYLKEAEEPVLIVMADLPLLSPEHIKEISSTEKDVCIVPGKGGGTNALFIKNPSKYRVKYYGSSFLTHCSIATDSGQDFEIYDSFMAGTDIDEPEDLVELLIHGKGAAKDYIESKFRLEVKKGRVKKSIIH</sequence>
<evidence type="ECO:0000313" key="6">
    <source>
        <dbReference type="EMBL" id="AGF97849.1"/>
    </source>
</evidence>
<dbReference type="Gene3D" id="6.10.140.50">
    <property type="match status" value="1"/>
</dbReference>
<dbReference type="EC" id="2.7.7.68" evidence="5"/>
<comment type="catalytic activity">
    <reaction evidence="5">
        <text>(2S)-2-phospholactate + GTP + H(+) = (2S)-lactyl-2-diphospho-5'-guanosine + diphosphate</text>
        <dbReference type="Rhea" id="RHEA:63424"/>
        <dbReference type="ChEBI" id="CHEBI:15378"/>
        <dbReference type="ChEBI" id="CHEBI:33019"/>
        <dbReference type="ChEBI" id="CHEBI:37565"/>
        <dbReference type="ChEBI" id="CHEBI:59435"/>
        <dbReference type="ChEBI" id="CHEBI:59906"/>
        <dbReference type="EC" id="2.7.7.68"/>
    </reaction>
</comment>
<dbReference type="HAMAP" id="MF_02114">
    <property type="entry name" value="CofC"/>
    <property type="match status" value="1"/>
</dbReference>
<dbReference type="GO" id="GO:0043814">
    <property type="term" value="F:phospholactate guanylyltransferase activity"/>
    <property type="evidence" value="ECO:0007669"/>
    <property type="project" value="UniProtKB-EC"/>
</dbReference>
<keyword evidence="2 5" id="KW-0548">Nucleotidyltransferase</keyword>
<comment type="subunit">
    <text evidence="5">Homodimer.</text>
</comment>